<dbReference type="InterPro" id="IPR003709">
    <property type="entry name" value="VanY-like_core_dom"/>
</dbReference>
<evidence type="ECO:0000256" key="1">
    <source>
        <dbReference type="SAM" id="MobiDB-lite"/>
    </source>
</evidence>
<proteinExistence type="predicted"/>
<keyword evidence="2" id="KW-0732">Signal</keyword>
<dbReference type="SUPFAM" id="SSF55166">
    <property type="entry name" value="Hedgehog/DD-peptidase"/>
    <property type="match status" value="1"/>
</dbReference>
<dbReference type="CDD" id="cd14847">
    <property type="entry name" value="DD-carboxypeptidase_like"/>
    <property type="match status" value="1"/>
</dbReference>
<dbReference type="RefSeq" id="WP_147932754.1">
    <property type="nucleotide sequence ID" value="NZ_VOXD01000051.1"/>
</dbReference>
<feature type="domain" description="D-alanyl-D-alanine carboxypeptidase-like core" evidence="3">
    <location>
        <begin position="99"/>
        <end position="242"/>
    </location>
</feature>
<dbReference type="PROSITE" id="PS51257">
    <property type="entry name" value="PROKAR_LIPOPROTEIN"/>
    <property type="match status" value="1"/>
</dbReference>
<feature type="region of interest" description="Disordered" evidence="1">
    <location>
        <begin position="22"/>
        <end position="46"/>
    </location>
</feature>
<dbReference type="PANTHER" id="PTHR34385:SF1">
    <property type="entry name" value="PEPTIDOGLYCAN L-ALANYL-D-GLUTAMATE ENDOPEPTIDASE CWLK"/>
    <property type="match status" value="1"/>
</dbReference>
<dbReference type="GO" id="GO:0006508">
    <property type="term" value="P:proteolysis"/>
    <property type="evidence" value="ECO:0007669"/>
    <property type="project" value="InterPro"/>
</dbReference>
<evidence type="ECO:0000313" key="4">
    <source>
        <dbReference type="EMBL" id="TXF84731.1"/>
    </source>
</evidence>
<dbReference type="AlphaFoldDB" id="A0A5C7F630"/>
<sequence length="288" mass="31631">MKFLLPLLLLFFFACGTPPNGEASDVPTESDATSPATPTIPEPAAAPLKNDTLVEPELANPAAPKVPSLAYLTGKFDPAQHPDFVKVAAKYTDGDPYVLHKDTYASFEKMHAAALADGVKLVMVSATRNFKRQKQIWEAKWNGQRLLEGKDKADEVYPDPADRARAILRYSSMPGTSRHHWGTDIDLNALENSHFAAGEGKKVYDWLSTKGADYGFCQPYTPKGDERPNGYEEEKWHWSYLPLATQLTDYAAARLKDTDISGFAGAEAAPQIGVLKNYVLGINPACKQ</sequence>
<comment type="caution">
    <text evidence="4">The sequence shown here is derived from an EMBL/GenBank/DDBJ whole genome shotgun (WGS) entry which is preliminary data.</text>
</comment>
<dbReference type="EMBL" id="VOXD01000051">
    <property type="protein sequence ID" value="TXF84731.1"/>
    <property type="molecule type" value="Genomic_DNA"/>
</dbReference>
<accession>A0A5C7F630</accession>
<organism evidence="4 5">
    <name type="scientific">Neolewinella aurantiaca</name>
    <dbReference type="NCBI Taxonomy" id="2602767"/>
    <lineage>
        <taxon>Bacteria</taxon>
        <taxon>Pseudomonadati</taxon>
        <taxon>Bacteroidota</taxon>
        <taxon>Saprospiria</taxon>
        <taxon>Saprospirales</taxon>
        <taxon>Lewinellaceae</taxon>
        <taxon>Neolewinella</taxon>
    </lineage>
</organism>
<dbReference type="InterPro" id="IPR052179">
    <property type="entry name" value="DD-CPase-like"/>
</dbReference>
<evidence type="ECO:0000313" key="5">
    <source>
        <dbReference type="Proteomes" id="UP000321907"/>
    </source>
</evidence>
<feature type="signal peptide" evidence="2">
    <location>
        <begin position="1"/>
        <end position="23"/>
    </location>
</feature>
<feature type="chain" id="PRO_5023122537" evidence="2">
    <location>
        <begin position="24"/>
        <end position="288"/>
    </location>
</feature>
<dbReference type="Pfam" id="PF02557">
    <property type="entry name" value="VanY"/>
    <property type="match status" value="1"/>
</dbReference>
<gene>
    <name evidence="4" type="ORF">FUA23_21040</name>
</gene>
<name>A0A5C7F630_9BACT</name>
<dbReference type="PANTHER" id="PTHR34385">
    <property type="entry name" value="D-ALANYL-D-ALANINE CARBOXYPEPTIDASE"/>
    <property type="match status" value="1"/>
</dbReference>
<dbReference type="OrthoDB" id="9792074at2"/>
<evidence type="ECO:0000259" key="3">
    <source>
        <dbReference type="Pfam" id="PF02557"/>
    </source>
</evidence>
<keyword evidence="5" id="KW-1185">Reference proteome</keyword>
<evidence type="ECO:0000256" key="2">
    <source>
        <dbReference type="SAM" id="SignalP"/>
    </source>
</evidence>
<dbReference type="InterPro" id="IPR009045">
    <property type="entry name" value="Zn_M74/Hedgehog-like"/>
</dbReference>
<reference evidence="4 5" key="1">
    <citation type="submission" date="2019-08" db="EMBL/GenBank/DDBJ databases">
        <title>Lewinella sp. strain SSH13 Genome sequencing and assembly.</title>
        <authorList>
            <person name="Kim I."/>
        </authorList>
    </citation>
    <scope>NUCLEOTIDE SEQUENCE [LARGE SCALE GENOMIC DNA]</scope>
    <source>
        <strain evidence="4 5">SSH13</strain>
    </source>
</reference>
<dbReference type="Gene3D" id="3.30.1380.10">
    <property type="match status" value="1"/>
</dbReference>
<feature type="compositionally biased region" description="Low complexity" evidence="1">
    <location>
        <begin position="32"/>
        <end position="46"/>
    </location>
</feature>
<dbReference type="GO" id="GO:0008233">
    <property type="term" value="F:peptidase activity"/>
    <property type="evidence" value="ECO:0007669"/>
    <property type="project" value="InterPro"/>
</dbReference>
<dbReference type="Proteomes" id="UP000321907">
    <property type="component" value="Unassembled WGS sequence"/>
</dbReference>
<protein>
    <submittedName>
        <fullName evidence="4">M15 family metallopeptidase</fullName>
    </submittedName>
</protein>